<feature type="domain" description="Lipoyl-binding" evidence="2">
    <location>
        <begin position="2"/>
        <end position="35"/>
    </location>
</feature>
<feature type="region of interest" description="Disordered" evidence="1">
    <location>
        <begin position="44"/>
        <end position="72"/>
    </location>
</feature>
<feature type="compositionally biased region" description="Low complexity" evidence="1">
    <location>
        <begin position="57"/>
        <end position="67"/>
    </location>
</feature>
<dbReference type="InterPro" id="IPR000089">
    <property type="entry name" value="Biotin_lipoyl"/>
</dbReference>
<dbReference type="EMBL" id="PYKK01000287">
    <property type="protein sequence ID" value="TGD50159.1"/>
    <property type="molecule type" value="Genomic_DNA"/>
</dbReference>
<feature type="non-terminal residue" evidence="3">
    <location>
        <position position="1"/>
    </location>
</feature>
<evidence type="ECO:0000313" key="3">
    <source>
        <dbReference type="EMBL" id="TGD50159.1"/>
    </source>
</evidence>
<evidence type="ECO:0000259" key="2">
    <source>
        <dbReference type="Pfam" id="PF00364"/>
    </source>
</evidence>
<evidence type="ECO:0000256" key="1">
    <source>
        <dbReference type="SAM" id="MobiDB-lite"/>
    </source>
</evidence>
<dbReference type="SUPFAM" id="SSF51230">
    <property type="entry name" value="Single hybrid motif"/>
    <property type="match status" value="1"/>
</dbReference>
<gene>
    <name evidence="3" type="primary">aceF</name>
    <name evidence="3" type="ORF">C9F10_03385</name>
</gene>
<dbReference type="GO" id="GO:0004742">
    <property type="term" value="F:dihydrolipoyllysine-residue acetyltransferase activity"/>
    <property type="evidence" value="ECO:0007669"/>
    <property type="project" value="UniProtKB-EC"/>
</dbReference>
<dbReference type="Pfam" id="PF00364">
    <property type="entry name" value="Biotin_lipoyl"/>
    <property type="match status" value="1"/>
</dbReference>
<comment type="caution">
    <text evidence="3">The sequence shown here is derived from an EMBL/GenBank/DDBJ whole genome shotgun (WGS) entry which is preliminary data.</text>
</comment>
<proteinExistence type="predicted"/>
<dbReference type="Proteomes" id="UP000297989">
    <property type="component" value="Unassembled WGS sequence"/>
</dbReference>
<keyword evidence="3" id="KW-0012">Acyltransferase</keyword>
<evidence type="ECO:0000313" key="4">
    <source>
        <dbReference type="Proteomes" id="UP000297989"/>
    </source>
</evidence>
<reference evidence="3 4" key="1">
    <citation type="submission" date="2018-03" db="EMBL/GenBank/DDBJ databases">
        <title>Non-Typhoidal Salmonella genome sequencing and assembly.</title>
        <authorList>
            <person name="Matchawe C."/>
        </authorList>
    </citation>
    <scope>NUCLEOTIDE SEQUENCE [LARGE SCALE GENOMIC DNA]</scope>
    <source>
        <strain evidence="3 4">8EV</strain>
    </source>
</reference>
<dbReference type="EC" id="2.3.1.12" evidence="3"/>
<protein>
    <submittedName>
        <fullName evidence="3">Pyruvate dehydrogenase complex dihydrolipoyllysine-residue acetyltransferase</fullName>
        <ecNumber evidence="3">2.3.1.12</ecNumber>
    </submittedName>
</protein>
<name>A0A659SJ10_SALET</name>
<accession>A0A659SJ10</accession>
<dbReference type="Gene3D" id="6.20.100.10">
    <property type="match status" value="1"/>
</dbReference>
<feature type="non-terminal residue" evidence="3">
    <location>
        <position position="102"/>
    </location>
</feature>
<keyword evidence="3" id="KW-0670">Pyruvate</keyword>
<dbReference type="InterPro" id="IPR011053">
    <property type="entry name" value="Single_hybrid_motif"/>
</dbReference>
<organism evidence="3 4">
    <name type="scientific">Salmonella enterica subsp. enterica serovar Poona</name>
    <dbReference type="NCBI Taxonomy" id="436295"/>
    <lineage>
        <taxon>Bacteria</taxon>
        <taxon>Pseudomonadati</taxon>
        <taxon>Pseudomonadota</taxon>
        <taxon>Gammaproteobacteria</taxon>
        <taxon>Enterobacterales</taxon>
        <taxon>Enterobacteriaceae</taxon>
        <taxon>Salmonella</taxon>
    </lineage>
</organism>
<sequence>RDKASMEGRAPQAGVVKELYGSGGDKTETGALIMIFDSADGAADAAPAKAEEKKEAAPAAAPAAAAAKDVHVPDIGSDEVEVTEGLGKVGATGGAEQAQLPV</sequence>
<dbReference type="AlphaFoldDB" id="A0A659SJ10"/>
<keyword evidence="3" id="KW-0808">Transferase</keyword>